<sequence length="181" mass="20549">MTHEICTMNRTRKIKKHYHLSYTPHSRRYGFSLIEVVIGVTLITLSLVGLTGAYSFYIKAGLRNTDSLKSSFLLQEGVESVTLMRDDAWSNLSALTPGNWYHLEWNGNMWKSTTSPQVIDSLFTRTFTLDAVYRRTSDTDIVASSSPDTKSLDPNIKKLTVRVTTDAIDKQVVTYLTNLFE</sequence>
<proteinExistence type="predicted"/>
<protein>
    <recommendedName>
        <fullName evidence="4">Type II secretion system protein GspI C-terminal domain-containing protein</fullName>
    </recommendedName>
</protein>
<keyword evidence="1" id="KW-1133">Transmembrane helix</keyword>
<gene>
    <name evidence="2" type="ORF">COV91_01265</name>
</gene>
<keyword evidence="1" id="KW-0812">Transmembrane</keyword>
<comment type="caution">
    <text evidence="2">The sequence shown here is derived from an EMBL/GenBank/DDBJ whole genome shotgun (WGS) entry which is preliminary data.</text>
</comment>
<reference evidence="2 3" key="1">
    <citation type="submission" date="2017-09" db="EMBL/GenBank/DDBJ databases">
        <title>Depth-based differentiation of microbial function through sediment-hosted aquifers and enrichment of novel symbionts in the deep terrestrial subsurface.</title>
        <authorList>
            <person name="Probst A.J."/>
            <person name="Ladd B."/>
            <person name="Jarett J.K."/>
            <person name="Geller-Mcgrath D.E."/>
            <person name="Sieber C.M."/>
            <person name="Emerson J.B."/>
            <person name="Anantharaman K."/>
            <person name="Thomas B.C."/>
            <person name="Malmstrom R."/>
            <person name="Stieglmeier M."/>
            <person name="Klingl A."/>
            <person name="Woyke T."/>
            <person name="Ryan C.M."/>
            <person name="Banfield J.F."/>
        </authorList>
    </citation>
    <scope>NUCLEOTIDE SEQUENCE [LARGE SCALE GENOMIC DNA]</scope>
    <source>
        <strain evidence="2">CG11_big_fil_rev_8_21_14_0_20_46_11</strain>
    </source>
</reference>
<dbReference type="Proteomes" id="UP000229342">
    <property type="component" value="Unassembled WGS sequence"/>
</dbReference>
<evidence type="ECO:0000256" key="1">
    <source>
        <dbReference type="SAM" id="Phobius"/>
    </source>
</evidence>
<feature type="transmembrane region" description="Helical" evidence="1">
    <location>
        <begin position="29"/>
        <end position="57"/>
    </location>
</feature>
<evidence type="ECO:0008006" key="4">
    <source>
        <dbReference type="Google" id="ProtNLM"/>
    </source>
</evidence>
<keyword evidence="1" id="KW-0472">Membrane</keyword>
<organism evidence="2 3">
    <name type="scientific">Candidatus Taylorbacteria bacterium CG11_big_fil_rev_8_21_14_0_20_46_11</name>
    <dbReference type="NCBI Taxonomy" id="1975025"/>
    <lineage>
        <taxon>Bacteria</taxon>
        <taxon>Candidatus Tayloriibacteriota</taxon>
    </lineage>
</organism>
<dbReference type="Pfam" id="PF07963">
    <property type="entry name" value="N_methyl"/>
    <property type="match status" value="1"/>
</dbReference>
<dbReference type="InterPro" id="IPR012902">
    <property type="entry name" value="N_methyl_site"/>
</dbReference>
<evidence type="ECO:0000313" key="2">
    <source>
        <dbReference type="EMBL" id="PIQ68974.1"/>
    </source>
</evidence>
<evidence type="ECO:0000313" key="3">
    <source>
        <dbReference type="Proteomes" id="UP000229342"/>
    </source>
</evidence>
<accession>A0A2H0KF03</accession>
<dbReference type="EMBL" id="PCVG01000016">
    <property type="protein sequence ID" value="PIQ68974.1"/>
    <property type="molecule type" value="Genomic_DNA"/>
</dbReference>
<name>A0A2H0KF03_9BACT</name>
<dbReference type="AlphaFoldDB" id="A0A2H0KF03"/>